<sequence length="163" mass="18369">MDPDTELGLIKHGVTFILLAVPQYTLVGIDAQDERYCQAVKSLEFDRQLRPYNLSQYGDWKHLSNYITKSIVERIEIIVVWESGMVGKTPKTAIEKAPDEQMKTSKFLTSVDNSQSRRCYHSSIACMGQSLEGFIQWKALVNLLFACTEAVSIDLAANFSLIS</sequence>
<reference evidence="2 3" key="1">
    <citation type="journal article" date="2018" name="Sci. Data">
        <title>The draft genome sequence of cork oak.</title>
        <authorList>
            <person name="Ramos A.M."/>
            <person name="Usie A."/>
            <person name="Barbosa P."/>
            <person name="Barros P.M."/>
            <person name="Capote T."/>
            <person name="Chaves I."/>
            <person name="Simoes F."/>
            <person name="Abreu I."/>
            <person name="Carrasquinho I."/>
            <person name="Faro C."/>
            <person name="Guimaraes J.B."/>
            <person name="Mendonca D."/>
            <person name="Nobrega F."/>
            <person name="Rodrigues L."/>
            <person name="Saibo N.J.M."/>
            <person name="Varela M.C."/>
            <person name="Egas C."/>
            <person name="Matos J."/>
            <person name="Miguel C.M."/>
            <person name="Oliveira M.M."/>
            <person name="Ricardo C.P."/>
            <person name="Goncalves S."/>
        </authorList>
    </citation>
    <scope>NUCLEOTIDE SEQUENCE [LARGE SCALE GENOMIC DNA]</scope>
    <source>
        <strain evidence="3">cv. HL8</strain>
    </source>
</reference>
<organism evidence="2 3">
    <name type="scientific">Quercus suber</name>
    <name type="common">Cork oak</name>
    <dbReference type="NCBI Taxonomy" id="58331"/>
    <lineage>
        <taxon>Eukaryota</taxon>
        <taxon>Viridiplantae</taxon>
        <taxon>Streptophyta</taxon>
        <taxon>Embryophyta</taxon>
        <taxon>Tracheophyta</taxon>
        <taxon>Spermatophyta</taxon>
        <taxon>Magnoliopsida</taxon>
        <taxon>eudicotyledons</taxon>
        <taxon>Gunneridae</taxon>
        <taxon>Pentapetalae</taxon>
        <taxon>rosids</taxon>
        <taxon>fabids</taxon>
        <taxon>Fagales</taxon>
        <taxon>Fagaceae</taxon>
        <taxon>Quercus</taxon>
    </lineage>
</organism>
<gene>
    <name evidence="2" type="ORF">CFP56_024473</name>
</gene>
<evidence type="ECO:0000259" key="1">
    <source>
        <dbReference type="Pfam" id="PF20981"/>
    </source>
</evidence>
<dbReference type="AlphaFoldDB" id="A0AAW0LYK4"/>
<dbReference type="PANTHER" id="PTHR12689:SF4">
    <property type="entry name" value="PROTEIN AAR2 HOMOLOG"/>
    <property type="match status" value="1"/>
</dbReference>
<accession>A0AAW0LYK4</accession>
<dbReference type="GO" id="GO:0000244">
    <property type="term" value="P:spliceosomal tri-snRNP complex assembly"/>
    <property type="evidence" value="ECO:0007669"/>
    <property type="project" value="TreeGrafter"/>
</dbReference>
<dbReference type="PANTHER" id="PTHR12689">
    <property type="entry name" value="A1 CISTRON SPLICING FACTOR AAR2-RELATED"/>
    <property type="match status" value="1"/>
</dbReference>
<protein>
    <recommendedName>
        <fullName evidence="1">AAR2 N-terminal domain-containing protein</fullName>
    </recommendedName>
</protein>
<dbReference type="InterPro" id="IPR007946">
    <property type="entry name" value="AAR2"/>
</dbReference>
<dbReference type="InterPro" id="IPR033647">
    <property type="entry name" value="Aar2_N"/>
</dbReference>
<proteinExistence type="predicted"/>
<dbReference type="Proteomes" id="UP000237347">
    <property type="component" value="Unassembled WGS sequence"/>
</dbReference>
<evidence type="ECO:0000313" key="2">
    <source>
        <dbReference type="EMBL" id="KAK7856246.1"/>
    </source>
</evidence>
<dbReference type="EMBL" id="PKMF04000038">
    <property type="protein sequence ID" value="KAK7856246.1"/>
    <property type="molecule type" value="Genomic_DNA"/>
</dbReference>
<feature type="domain" description="AAR2 N-terminal" evidence="1">
    <location>
        <begin position="32"/>
        <end position="75"/>
    </location>
</feature>
<evidence type="ECO:0000313" key="3">
    <source>
        <dbReference type="Proteomes" id="UP000237347"/>
    </source>
</evidence>
<dbReference type="Pfam" id="PF20981">
    <property type="entry name" value="AAR2_1st"/>
    <property type="match status" value="1"/>
</dbReference>
<keyword evidence="3" id="KW-1185">Reference proteome</keyword>
<comment type="caution">
    <text evidence="2">The sequence shown here is derived from an EMBL/GenBank/DDBJ whole genome shotgun (WGS) entry which is preliminary data.</text>
</comment>
<name>A0AAW0LYK4_QUESU</name>